<dbReference type="RefSeq" id="WP_084336445.1">
    <property type="nucleotide sequence ID" value="NZ_FNFD01000038.1"/>
</dbReference>
<dbReference type="Proteomes" id="UP000198706">
    <property type="component" value="Unassembled WGS sequence"/>
</dbReference>
<accession>A0A1G9PFU9</accession>
<keyword evidence="2" id="KW-1185">Reference proteome</keyword>
<dbReference type="EMBL" id="FNFD01000038">
    <property type="protein sequence ID" value="SDL97732.1"/>
    <property type="molecule type" value="Genomic_DNA"/>
</dbReference>
<reference evidence="1 2" key="1">
    <citation type="submission" date="2016-10" db="EMBL/GenBank/DDBJ databases">
        <authorList>
            <person name="de Groot N.N."/>
        </authorList>
    </citation>
    <scope>NUCLEOTIDE SEQUENCE [LARGE SCALE GENOMIC DNA]</scope>
    <source>
        <strain evidence="1 2">JCM 21544</strain>
    </source>
</reference>
<dbReference type="Pfam" id="PF05932">
    <property type="entry name" value="CesT"/>
    <property type="match status" value="1"/>
</dbReference>
<proteinExistence type="predicted"/>
<evidence type="ECO:0000313" key="1">
    <source>
        <dbReference type="EMBL" id="SDL97732.1"/>
    </source>
</evidence>
<protein>
    <submittedName>
        <fullName evidence="1">Tir chaperone protein (CesT) family protein</fullName>
    </submittedName>
</protein>
<name>A0A1G9PFU9_9PSED</name>
<sequence length="138" mass="15660">MRAQELTRQLLREYSRQTSKPNIEFNEQGAAVVTVDPDVTITLYLGEQADSLLFLADIVSLTPSPRDDMMIRALLMHSFPGYRTRGGALLINEASNSLVFSYERKLNDLTPITMENVIGNLSQTVLYFRRKAAELRLH</sequence>
<dbReference type="GO" id="GO:0030254">
    <property type="term" value="P:protein secretion by the type III secretion system"/>
    <property type="evidence" value="ECO:0007669"/>
    <property type="project" value="InterPro"/>
</dbReference>
<dbReference type="CDD" id="cd17037">
    <property type="entry name" value="T3SC_IA_ShcV-like"/>
    <property type="match status" value="1"/>
</dbReference>
<dbReference type="AlphaFoldDB" id="A0A1G9PFU9"/>
<dbReference type="Gene3D" id="3.30.1460.10">
    <property type="match status" value="1"/>
</dbReference>
<organism evidence="1 2">
    <name type="scientific">Pseudomonas indica</name>
    <dbReference type="NCBI Taxonomy" id="137658"/>
    <lineage>
        <taxon>Bacteria</taxon>
        <taxon>Pseudomonadati</taxon>
        <taxon>Pseudomonadota</taxon>
        <taxon>Gammaproteobacteria</taxon>
        <taxon>Pseudomonadales</taxon>
        <taxon>Pseudomonadaceae</taxon>
        <taxon>Pseudomonas</taxon>
    </lineage>
</organism>
<dbReference type="STRING" id="137658.SAMN05216186_13824"/>
<gene>
    <name evidence="1" type="ORF">SAMN05216186_13824</name>
</gene>
<dbReference type="InterPro" id="IPR010261">
    <property type="entry name" value="Tir_chaperone"/>
</dbReference>
<dbReference type="SUPFAM" id="SSF69635">
    <property type="entry name" value="Type III secretory system chaperone-like"/>
    <property type="match status" value="1"/>
</dbReference>
<evidence type="ECO:0000313" key="2">
    <source>
        <dbReference type="Proteomes" id="UP000198706"/>
    </source>
</evidence>